<proteinExistence type="predicted"/>
<reference evidence="1" key="2">
    <citation type="journal article" date="2022" name="New Phytol.">
        <title>Evolutionary transition to the ectomycorrhizal habit in the genomes of a hyperdiverse lineage of mushroom-forming fungi.</title>
        <authorList>
            <person name="Looney B."/>
            <person name="Miyauchi S."/>
            <person name="Morin E."/>
            <person name="Drula E."/>
            <person name="Courty P.E."/>
            <person name="Kohler A."/>
            <person name="Kuo A."/>
            <person name="LaButti K."/>
            <person name="Pangilinan J."/>
            <person name="Lipzen A."/>
            <person name="Riley R."/>
            <person name="Andreopoulos W."/>
            <person name="He G."/>
            <person name="Johnson J."/>
            <person name="Nolan M."/>
            <person name="Tritt A."/>
            <person name="Barry K.W."/>
            <person name="Grigoriev I.V."/>
            <person name="Nagy L.G."/>
            <person name="Hibbett D."/>
            <person name="Henrissat B."/>
            <person name="Matheny P.B."/>
            <person name="Labbe J."/>
            <person name="Martin F.M."/>
        </authorList>
    </citation>
    <scope>NUCLEOTIDE SEQUENCE</scope>
    <source>
        <strain evidence="1">FP105234-sp</strain>
    </source>
</reference>
<dbReference type="EMBL" id="MU275838">
    <property type="protein sequence ID" value="KAI0054091.1"/>
    <property type="molecule type" value="Genomic_DNA"/>
</dbReference>
<evidence type="ECO:0000313" key="1">
    <source>
        <dbReference type="EMBL" id="KAI0054091.1"/>
    </source>
</evidence>
<evidence type="ECO:0000313" key="2">
    <source>
        <dbReference type="Proteomes" id="UP000814033"/>
    </source>
</evidence>
<sequence length="1102" mass="122932">MSHALLLRLFLSPSFFSVHVALRYLMTYSDNIGITYYLTRRLREVTVDELRDVWGFICHLLVSRPSRSRALECFVIETARRSTHIAMLTLWFMQASLRDFPSSHNSQSFLICQRTLLMCHELIFGDLPPPTTMPYPSLNTSPNPLFTRKKVKAHPQPALVGMGMLLAGTPGLPRLTAVMAEVAIEQGRIDDQGSDLRSLQRPESDHAEGSVVPVPKQSIDEEQDDEDDVEDSPPLRSDQDPSPPGLNGGLHELDGRSMSGSSRRRFVNAARTSPSLPLPLRKQRRPRFSDDPLGQLDEPMPVLSAMTHSTPSLPFSKQAHRPGSLNAVEILLNRYDFSSQMLLLRQHFCRSEVQFMLNLESISNRLLVVPRLARVSALRAELTALNHRLPAEVCMPLWCASTDIPSQPQKIPGPHHRIVRIPPGECVVLNSAEHAPYLLVIEILHGELDFDPVKRQNKDILQKIVSKESERRGASRDLIPFTAAPSSSQYKALPNQTMSGSDSVMGKDTPEIPEALTLGYTPEAHGSSSPILDGEEEEIDLVEQLYGTEESLRSRPLDLADNIVLRPAPKNKDIDLATWSRSSSMPPTPLLIPSSSVSTANPPELQRSSSSRSQISLSQQQGTTPSWTPTQGRGLTMEDYSERMRTAAVMLSQLNANLVWEPVANPERPMNAPSKWIPGSNWFAVVAPTPNTRAGGPVHPSLAGASQDNSGASTSQAVRMKLQPSEAAAIRDRIMNEMLALEEERMQRMRQPREGEDIMRLGAIMANTSEDEGIIRRELNKVDPSAVVFSESWAAKKSRVRQESPYGHLGSSSPIQCLLALSHVTANWDCLSVIVKTGGDLRQEQLAVQLIQEFKRIWKEENCSCWARHFRILITGGSSGLVETITDAVSIHSIKKAEYARRFAEGRMGHVSLMDHFRNTYGDPSSAKFARAQRNFAKSLAGYSVITYLLQIKDRHNGNILLDREGHLVHIDFGFMLSNTPGNIGFEAAPFKMPLEYVEVLGGVEGEPLKEFRRLFREGFEAARKHCDRIVTMVELIQKDSTLPCFAAVGDQTAVQLRERFQQALTHSLADEHVERLIDTSLGSNWTRLYDSYQYYSQSILS</sequence>
<name>A0ACB8SEB8_9AGAM</name>
<gene>
    <name evidence="1" type="ORF">FA95DRAFT_1530040</name>
</gene>
<organism evidence="1 2">
    <name type="scientific">Auriscalpium vulgare</name>
    <dbReference type="NCBI Taxonomy" id="40419"/>
    <lineage>
        <taxon>Eukaryota</taxon>
        <taxon>Fungi</taxon>
        <taxon>Dikarya</taxon>
        <taxon>Basidiomycota</taxon>
        <taxon>Agaricomycotina</taxon>
        <taxon>Agaricomycetes</taxon>
        <taxon>Russulales</taxon>
        <taxon>Auriscalpiaceae</taxon>
        <taxon>Auriscalpium</taxon>
    </lineage>
</organism>
<dbReference type="Proteomes" id="UP000814033">
    <property type="component" value="Unassembled WGS sequence"/>
</dbReference>
<reference evidence="1" key="1">
    <citation type="submission" date="2021-02" db="EMBL/GenBank/DDBJ databases">
        <authorList>
            <consortium name="DOE Joint Genome Institute"/>
            <person name="Ahrendt S."/>
            <person name="Looney B.P."/>
            <person name="Miyauchi S."/>
            <person name="Morin E."/>
            <person name="Drula E."/>
            <person name="Courty P.E."/>
            <person name="Chicoki N."/>
            <person name="Fauchery L."/>
            <person name="Kohler A."/>
            <person name="Kuo A."/>
            <person name="Labutti K."/>
            <person name="Pangilinan J."/>
            <person name="Lipzen A."/>
            <person name="Riley R."/>
            <person name="Andreopoulos W."/>
            <person name="He G."/>
            <person name="Johnson J."/>
            <person name="Barry K.W."/>
            <person name="Grigoriev I.V."/>
            <person name="Nagy L."/>
            <person name="Hibbett D."/>
            <person name="Henrissat B."/>
            <person name="Matheny P.B."/>
            <person name="Labbe J."/>
            <person name="Martin F."/>
        </authorList>
    </citation>
    <scope>NUCLEOTIDE SEQUENCE</scope>
    <source>
        <strain evidence="1">FP105234-sp</strain>
    </source>
</reference>
<comment type="caution">
    <text evidence="1">The sequence shown here is derived from an EMBL/GenBank/DDBJ whole genome shotgun (WGS) entry which is preliminary data.</text>
</comment>
<accession>A0ACB8SEB8</accession>
<protein>
    <submittedName>
        <fullName evidence="1">Kinase-like protein</fullName>
    </submittedName>
</protein>
<keyword evidence="2" id="KW-1185">Reference proteome</keyword>